<sequence>MRTEKLTDNRLNLLILIRKTYGDNYTANPLLHLQSRIIRNRINKFRAYTSDIIEAIRKSETSPKAGF</sequence>
<name>A0A4Q0MCS5_9SPHI</name>
<dbReference type="RefSeq" id="WP_128768405.1">
    <property type="nucleotide sequence ID" value="NZ_RXOC01000003.1"/>
</dbReference>
<proteinExistence type="predicted"/>
<gene>
    <name evidence="1" type="ORF">EKH83_05545</name>
</gene>
<reference evidence="1 2" key="1">
    <citation type="submission" date="2018-12" db="EMBL/GenBank/DDBJ databases">
        <title>The Draft Genome Sequence of the Soil Bacterium Pedobacter tournemirensis R1.</title>
        <authorList>
            <person name="He J."/>
        </authorList>
    </citation>
    <scope>NUCLEOTIDE SEQUENCE [LARGE SCALE GENOMIC DNA]</scope>
    <source>
        <strain evidence="1 2">R1</strain>
    </source>
</reference>
<comment type="caution">
    <text evidence="1">The sequence shown here is derived from an EMBL/GenBank/DDBJ whole genome shotgun (WGS) entry which is preliminary data.</text>
</comment>
<protein>
    <submittedName>
        <fullName evidence="1">Uncharacterized protein</fullName>
    </submittedName>
</protein>
<accession>A0A4Q0MCS5</accession>
<dbReference type="AlphaFoldDB" id="A0A4Q0MCS5"/>
<dbReference type="Proteomes" id="UP000290848">
    <property type="component" value="Unassembled WGS sequence"/>
</dbReference>
<organism evidence="1 2">
    <name type="scientific">Arcticibacter tournemirensis</name>
    <dbReference type="NCBI Taxonomy" id="699437"/>
    <lineage>
        <taxon>Bacteria</taxon>
        <taxon>Pseudomonadati</taxon>
        <taxon>Bacteroidota</taxon>
        <taxon>Sphingobacteriia</taxon>
        <taxon>Sphingobacteriales</taxon>
        <taxon>Sphingobacteriaceae</taxon>
        <taxon>Arcticibacter</taxon>
    </lineage>
</organism>
<evidence type="ECO:0000313" key="1">
    <source>
        <dbReference type="EMBL" id="RXF71160.1"/>
    </source>
</evidence>
<dbReference type="EMBL" id="RXOC01000003">
    <property type="protein sequence ID" value="RXF71160.1"/>
    <property type="molecule type" value="Genomic_DNA"/>
</dbReference>
<evidence type="ECO:0000313" key="2">
    <source>
        <dbReference type="Proteomes" id="UP000290848"/>
    </source>
</evidence>